<dbReference type="Gene3D" id="1.10.1740.10">
    <property type="match status" value="1"/>
</dbReference>
<dbReference type="Pfam" id="PF08281">
    <property type="entry name" value="Sigma70_r4_2"/>
    <property type="match status" value="1"/>
</dbReference>
<dbReference type="GO" id="GO:0003677">
    <property type="term" value="F:DNA binding"/>
    <property type="evidence" value="ECO:0007669"/>
    <property type="project" value="InterPro"/>
</dbReference>
<evidence type="ECO:0000313" key="8">
    <source>
        <dbReference type="Proteomes" id="UP000192678"/>
    </source>
</evidence>
<feature type="domain" description="RNA polymerase sigma factor 70 region 4 type 2" evidence="6">
    <location>
        <begin position="109"/>
        <end position="158"/>
    </location>
</feature>
<evidence type="ECO:0000259" key="5">
    <source>
        <dbReference type="Pfam" id="PF04542"/>
    </source>
</evidence>
<dbReference type="STRING" id="475255.SAMN04488101_1288"/>
<name>A0A1W2F9Q9_9SPHI</name>
<evidence type="ECO:0000256" key="3">
    <source>
        <dbReference type="ARBA" id="ARBA00023082"/>
    </source>
</evidence>
<organism evidence="7 8">
    <name type="scientific">Pedobacter nyackensis</name>
    <dbReference type="NCBI Taxonomy" id="475255"/>
    <lineage>
        <taxon>Bacteria</taxon>
        <taxon>Pseudomonadati</taxon>
        <taxon>Bacteroidota</taxon>
        <taxon>Sphingobacteriia</taxon>
        <taxon>Sphingobacteriales</taxon>
        <taxon>Sphingobacteriaceae</taxon>
        <taxon>Pedobacter</taxon>
    </lineage>
</organism>
<reference evidence="7 8" key="1">
    <citation type="submission" date="2017-04" db="EMBL/GenBank/DDBJ databases">
        <authorList>
            <person name="Afonso C.L."/>
            <person name="Miller P.J."/>
            <person name="Scott M.A."/>
            <person name="Spackman E."/>
            <person name="Goraichik I."/>
            <person name="Dimitrov K.M."/>
            <person name="Suarez D.L."/>
            <person name="Swayne D.E."/>
        </authorList>
    </citation>
    <scope>NUCLEOTIDE SEQUENCE [LARGE SCALE GENOMIC DNA]</scope>
    <source>
        <strain evidence="7 8">DSM 19625</strain>
    </source>
</reference>
<proteinExistence type="inferred from homology"/>
<comment type="similarity">
    <text evidence="1">Belongs to the sigma-70 factor family. ECF subfamily.</text>
</comment>
<dbReference type="InterPro" id="IPR014284">
    <property type="entry name" value="RNA_pol_sigma-70_dom"/>
</dbReference>
<keyword evidence="2" id="KW-0805">Transcription regulation</keyword>
<dbReference type="Proteomes" id="UP000192678">
    <property type="component" value="Unassembled WGS sequence"/>
</dbReference>
<dbReference type="OrthoDB" id="9803470at2"/>
<dbReference type="InterPro" id="IPR013249">
    <property type="entry name" value="RNA_pol_sigma70_r4_t2"/>
</dbReference>
<protein>
    <submittedName>
        <fullName evidence="7">RNA polymerase sigma-70 factor, ECF subfamily</fullName>
    </submittedName>
</protein>
<dbReference type="PANTHER" id="PTHR43133:SF25">
    <property type="entry name" value="RNA POLYMERASE SIGMA FACTOR RFAY-RELATED"/>
    <property type="match status" value="1"/>
</dbReference>
<evidence type="ECO:0000256" key="2">
    <source>
        <dbReference type="ARBA" id="ARBA00023015"/>
    </source>
</evidence>
<dbReference type="SUPFAM" id="SSF88946">
    <property type="entry name" value="Sigma2 domain of RNA polymerase sigma factors"/>
    <property type="match status" value="1"/>
</dbReference>
<evidence type="ECO:0000313" key="7">
    <source>
        <dbReference type="EMBL" id="SMD18660.1"/>
    </source>
</evidence>
<dbReference type="InterPro" id="IPR007627">
    <property type="entry name" value="RNA_pol_sigma70_r2"/>
</dbReference>
<evidence type="ECO:0000256" key="1">
    <source>
        <dbReference type="ARBA" id="ARBA00010641"/>
    </source>
</evidence>
<dbReference type="GO" id="GO:0016987">
    <property type="term" value="F:sigma factor activity"/>
    <property type="evidence" value="ECO:0007669"/>
    <property type="project" value="UniProtKB-KW"/>
</dbReference>
<evidence type="ECO:0000256" key="4">
    <source>
        <dbReference type="ARBA" id="ARBA00023163"/>
    </source>
</evidence>
<dbReference type="EMBL" id="FWYB01000028">
    <property type="protein sequence ID" value="SMD18660.1"/>
    <property type="molecule type" value="Genomic_DNA"/>
</dbReference>
<keyword evidence="4" id="KW-0804">Transcription</keyword>
<dbReference type="PANTHER" id="PTHR43133">
    <property type="entry name" value="RNA POLYMERASE ECF-TYPE SIGMA FACTO"/>
    <property type="match status" value="1"/>
</dbReference>
<evidence type="ECO:0000259" key="6">
    <source>
        <dbReference type="Pfam" id="PF08281"/>
    </source>
</evidence>
<keyword evidence="3" id="KW-0731">Sigma factor</keyword>
<dbReference type="InterPro" id="IPR013324">
    <property type="entry name" value="RNA_pol_sigma_r3/r4-like"/>
</dbReference>
<dbReference type="RefSeq" id="WP_084292592.1">
    <property type="nucleotide sequence ID" value="NZ_FWYB01000028.1"/>
</dbReference>
<dbReference type="InterPro" id="IPR013325">
    <property type="entry name" value="RNA_pol_sigma_r2"/>
</dbReference>
<keyword evidence="8" id="KW-1185">Reference proteome</keyword>
<feature type="domain" description="RNA polymerase sigma-70 region 2" evidence="5">
    <location>
        <begin position="15"/>
        <end position="76"/>
    </location>
</feature>
<dbReference type="NCBIfam" id="TIGR02937">
    <property type="entry name" value="sigma70-ECF"/>
    <property type="match status" value="1"/>
</dbReference>
<dbReference type="Gene3D" id="1.10.10.10">
    <property type="entry name" value="Winged helix-like DNA-binding domain superfamily/Winged helix DNA-binding domain"/>
    <property type="match status" value="1"/>
</dbReference>
<sequence>MKEVMDFSRQLFAFKDSLHHFAFLFTKNEDDANDLVQDTMLKAIRHSEKFEAGTSMRRWLYIILKNTFINNYRKNNKLKNFKAESLQRAEQDFLNNSSTNDGEGKCILEDIHKVLGKLPYEYYYPFIRYFEGYKYHEIAKELDIPLGTVKTRIHCARIFLKHKLKVCTAFKKFN</sequence>
<dbReference type="Pfam" id="PF04542">
    <property type="entry name" value="Sigma70_r2"/>
    <property type="match status" value="1"/>
</dbReference>
<dbReference type="InterPro" id="IPR039425">
    <property type="entry name" value="RNA_pol_sigma-70-like"/>
</dbReference>
<dbReference type="CDD" id="cd06171">
    <property type="entry name" value="Sigma70_r4"/>
    <property type="match status" value="1"/>
</dbReference>
<dbReference type="SUPFAM" id="SSF88659">
    <property type="entry name" value="Sigma3 and sigma4 domains of RNA polymerase sigma factors"/>
    <property type="match status" value="1"/>
</dbReference>
<dbReference type="InterPro" id="IPR036388">
    <property type="entry name" value="WH-like_DNA-bd_sf"/>
</dbReference>
<dbReference type="GO" id="GO:0006352">
    <property type="term" value="P:DNA-templated transcription initiation"/>
    <property type="evidence" value="ECO:0007669"/>
    <property type="project" value="InterPro"/>
</dbReference>
<gene>
    <name evidence="7" type="ORF">SAMN04488101_1288</name>
</gene>
<accession>A0A1W2F9Q9</accession>
<dbReference type="AlphaFoldDB" id="A0A1W2F9Q9"/>